<evidence type="ECO:0000313" key="2">
    <source>
        <dbReference type="Proteomes" id="UP001144471"/>
    </source>
</evidence>
<protein>
    <submittedName>
        <fullName evidence="1">Uncharacterized protein</fullName>
    </submittedName>
</protein>
<comment type="caution">
    <text evidence="1">The sequence shown here is derived from an EMBL/GenBank/DDBJ whole genome shotgun (WGS) entry which is preliminary data.</text>
</comment>
<gene>
    <name evidence="1" type="ORF">PM10SUCC1_21960</name>
</gene>
<evidence type="ECO:0000313" key="1">
    <source>
        <dbReference type="EMBL" id="GLI56682.1"/>
    </source>
</evidence>
<accession>A0A9W6GN92</accession>
<reference evidence="1" key="1">
    <citation type="submission" date="2022-12" db="EMBL/GenBank/DDBJ databases">
        <title>Reference genome sequencing for broad-spectrum identification of bacterial and archaeal isolates by mass spectrometry.</title>
        <authorList>
            <person name="Sekiguchi Y."/>
            <person name="Tourlousse D.M."/>
        </authorList>
    </citation>
    <scope>NUCLEOTIDE SEQUENCE</scope>
    <source>
        <strain evidence="1">10succ1</strain>
    </source>
</reference>
<keyword evidence="2" id="KW-1185">Reference proteome</keyword>
<dbReference type="EMBL" id="BSDY01000009">
    <property type="protein sequence ID" value="GLI56682.1"/>
    <property type="molecule type" value="Genomic_DNA"/>
</dbReference>
<name>A0A9W6GN92_9FUSO</name>
<organism evidence="1 2">
    <name type="scientific">Propionigenium maris DSM 9537</name>
    <dbReference type="NCBI Taxonomy" id="1123000"/>
    <lineage>
        <taxon>Bacteria</taxon>
        <taxon>Fusobacteriati</taxon>
        <taxon>Fusobacteriota</taxon>
        <taxon>Fusobacteriia</taxon>
        <taxon>Fusobacteriales</taxon>
        <taxon>Fusobacteriaceae</taxon>
        <taxon>Propionigenium</taxon>
    </lineage>
</organism>
<dbReference type="AlphaFoldDB" id="A0A9W6GN92"/>
<dbReference type="RefSeq" id="WP_281835976.1">
    <property type="nucleotide sequence ID" value="NZ_BSDY01000009.1"/>
</dbReference>
<proteinExistence type="predicted"/>
<sequence>MNRRLRILMTMLLLSTVIYSRDYEDFQKRTVVGKTRGIEVLNFYEEVPEQNSIKHYGRYEYNDDYSLIEWKLAEGYLSLNEKWDFEYDIEREFYYDRDLGNGERNLTGWDNLTGFVRNMGKHEVFNRVWSTDLGFMWEYDQLDIPSSAGGNYEKSELALRYRIRTNADIGRGGTYWGFDFWGAKVFTTGDDGYSLEANLISATNWGYGFQTFNTLYNEYYDYGGYNGTHLLGLESYTRWTHELTRSWAFAIEAGIDTDKYSGGTPADYTMELTLYPYLLYNREILPDLRIFGELGLPGYRYAKFEDEFQSDSSSGIYFVALIGIQYIW</sequence>
<dbReference type="Proteomes" id="UP001144471">
    <property type="component" value="Unassembled WGS sequence"/>
</dbReference>